<dbReference type="OrthoDB" id="9781481at2"/>
<dbReference type="Gene3D" id="3.40.50.300">
    <property type="entry name" value="P-loop containing nucleotide triphosphate hydrolases"/>
    <property type="match status" value="1"/>
</dbReference>
<dbReference type="STRING" id="697329.Rumal_2280"/>
<evidence type="ECO:0008006" key="5">
    <source>
        <dbReference type="Google" id="ProtNLM"/>
    </source>
</evidence>
<evidence type="ECO:0000313" key="3">
    <source>
        <dbReference type="EMBL" id="ADU22765.1"/>
    </source>
</evidence>
<dbReference type="AlphaFoldDB" id="E6UCT6"/>
<organism evidence="3 4">
    <name type="scientific">Ruminococcus albus (strain ATCC 27210 / DSM 20455 / JCM 14654 / NCDO 2250 / 7)</name>
    <dbReference type="NCBI Taxonomy" id="697329"/>
    <lineage>
        <taxon>Bacteria</taxon>
        <taxon>Bacillati</taxon>
        <taxon>Bacillota</taxon>
        <taxon>Clostridia</taxon>
        <taxon>Eubacteriales</taxon>
        <taxon>Oscillospiraceae</taxon>
        <taxon>Ruminococcus</taxon>
    </lineage>
</organism>
<dbReference type="KEGG" id="ral:Rumal_2280"/>
<protein>
    <recommendedName>
        <fullName evidence="5">ATPase dynein-related AAA domain-containing protein</fullName>
    </recommendedName>
</protein>
<feature type="coiled-coil region" evidence="1">
    <location>
        <begin position="93"/>
        <end position="120"/>
    </location>
</feature>
<dbReference type="SUPFAM" id="SSF52540">
    <property type="entry name" value="P-loop containing nucleoside triphosphate hydrolases"/>
    <property type="match status" value="1"/>
</dbReference>
<reference evidence="3 4" key="1">
    <citation type="journal article" date="2011" name="J. Bacteriol.">
        <title>Complete genome of the cellulolytic ruminal bacterium Ruminococcus albus 7.</title>
        <authorList>
            <person name="Suen G."/>
            <person name="Stevenson D.M."/>
            <person name="Bruce D.C."/>
            <person name="Chertkov O."/>
            <person name="Copeland A."/>
            <person name="Cheng J.F."/>
            <person name="Detter C."/>
            <person name="Detter J.C."/>
            <person name="Goodwin L.A."/>
            <person name="Han C.S."/>
            <person name="Hauser L.J."/>
            <person name="Ivanova N.N."/>
            <person name="Kyrpides N.C."/>
            <person name="Land M.L."/>
            <person name="Lapidus A."/>
            <person name="Lucas S."/>
            <person name="Ovchinnikova G."/>
            <person name="Pitluck S."/>
            <person name="Tapia R."/>
            <person name="Woyke T."/>
            <person name="Boyum J."/>
            <person name="Mead D."/>
            <person name="Weimer P.J."/>
        </authorList>
    </citation>
    <scope>NUCLEOTIDE SEQUENCE [LARGE SCALE GENOMIC DNA]</scope>
    <source>
        <strain evidence="4">ATCC 27210 / DSM 20455 / JCM 14654 / NCDO 2250 / 7</strain>
    </source>
</reference>
<dbReference type="Proteomes" id="UP000006919">
    <property type="component" value="Chromosome"/>
</dbReference>
<keyword evidence="2" id="KW-1133">Transmembrane helix</keyword>
<proteinExistence type="predicted"/>
<feature type="transmembrane region" description="Helical" evidence="2">
    <location>
        <begin position="50"/>
        <end position="80"/>
    </location>
</feature>
<keyword evidence="1" id="KW-0175">Coiled coil</keyword>
<keyword evidence="2" id="KW-0812">Transmembrane</keyword>
<feature type="transmembrane region" description="Helical" evidence="2">
    <location>
        <begin position="7"/>
        <end position="30"/>
    </location>
</feature>
<name>E6UCT6_RUMA7</name>
<dbReference type="RefSeq" id="WP_013498902.1">
    <property type="nucleotide sequence ID" value="NC_014833.1"/>
</dbReference>
<evidence type="ECO:0000313" key="4">
    <source>
        <dbReference type="Proteomes" id="UP000006919"/>
    </source>
</evidence>
<evidence type="ECO:0000256" key="1">
    <source>
        <dbReference type="SAM" id="Coils"/>
    </source>
</evidence>
<dbReference type="HOGENOM" id="CLU_042759_0_0_9"/>
<gene>
    <name evidence="3" type="ordered locus">Rumal_2280</name>
</gene>
<evidence type="ECO:0000256" key="2">
    <source>
        <dbReference type="SAM" id="Phobius"/>
    </source>
</evidence>
<dbReference type="eggNOG" id="COG1401">
    <property type="taxonomic scope" value="Bacteria"/>
</dbReference>
<dbReference type="EMBL" id="CP002403">
    <property type="protein sequence ID" value="ADU22765.1"/>
    <property type="molecule type" value="Genomic_DNA"/>
</dbReference>
<dbReference type="InterPro" id="IPR027417">
    <property type="entry name" value="P-loop_NTPase"/>
</dbReference>
<accession>E6UCT6</accession>
<sequence>MAGFLKWFFVFISEMLKGFAMIFSGLWNGIKQIFNIKNYIKVFKSYSTDFGALGWVLSILAIILVAAVFVLIGVIIIIAVRKYIRFRHSIVSNEDLLEEIADLQRQVLKMTKEKDEIMAMKVAQMGIPTSGALSLAGVGGDMSAFNAEGAEGAAAGETSDDGIVQTADRRFSRLMEVDSFYRTYTPPEYDNTITLASLCDTYRNFACSRMHLFYEPKTIRLFIAGMASTKLIILQGISGTGKTSLPYSFGKFLQHDTTIASVQPSWRDRTELFGYFNEFTKNFNETEVLKRIYSSSYNNDINLVLLDEMNIARVEYYFAEMLSILEMPNADEWELDLVPNVWSTDPVNLNRGKLKIPQNVWYIGTANNDDSTYAISDKVYDRAQPINLDAKGVAFDAPDTAPINLGFDHLDQLFREAFDKYPISQETLKKIQQLDLWVIEKLRVAFGNRILKQMGLFVPVYVACGGEELEGVDYVLATKIFRKFESLNLAMLRDELRELVNYMNKSFGKNKMKESIEYLERLQKLF</sequence>
<keyword evidence="2" id="KW-0472">Membrane</keyword>